<proteinExistence type="predicted"/>
<dbReference type="GO" id="GO:0017089">
    <property type="term" value="F:glycolipid transfer activity"/>
    <property type="evidence" value="ECO:0007669"/>
    <property type="project" value="TreeGrafter"/>
</dbReference>
<dbReference type="Gene3D" id="2.60.450.10">
    <property type="entry name" value="Lipopolysaccharide (LPS) transport protein A like domain"/>
    <property type="match status" value="1"/>
</dbReference>
<protein>
    <submittedName>
        <fullName evidence="4">OstA family protein</fullName>
    </submittedName>
</protein>
<comment type="caution">
    <text evidence="4">The sequence shown here is derived from an EMBL/GenBank/DDBJ whole genome shotgun (WGS) entry which is preliminary data.</text>
</comment>
<feature type="region of interest" description="Disordered" evidence="2">
    <location>
        <begin position="190"/>
        <end position="215"/>
    </location>
</feature>
<dbReference type="PANTHER" id="PTHR36504:SF1">
    <property type="entry name" value="LIPOPOLYSACCHARIDE EXPORT SYSTEM PROTEIN LPTA"/>
    <property type="match status" value="1"/>
</dbReference>
<gene>
    <name evidence="4" type="ORF">NYP16_03330</name>
</gene>
<reference evidence="4" key="2">
    <citation type="journal article" date="2023" name="Syst. Appl. Microbiol.">
        <title>Govania unica gen. nov., sp. nov., a rare biosphere bacterium that represents a novel family in the class Alphaproteobacteria.</title>
        <authorList>
            <person name="Vandamme P."/>
            <person name="Peeters C."/>
            <person name="Hettiarachchi A."/>
            <person name="Cnockaert M."/>
            <person name="Carlier A."/>
        </authorList>
    </citation>
    <scope>NUCLEOTIDE SEQUENCE</scope>
    <source>
        <strain evidence="4">LMG 31809</strain>
    </source>
</reference>
<dbReference type="InterPro" id="IPR005653">
    <property type="entry name" value="OstA-like_N"/>
</dbReference>
<accession>A0A9X3TWG9</accession>
<organism evidence="4 5">
    <name type="scientific">Govanella unica</name>
    <dbReference type="NCBI Taxonomy" id="2975056"/>
    <lineage>
        <taxon>Bacteria</taxon>
        <taxon>Pseudomonadati</taxon>
        <taxon>Pseudomonadota</taxon>
        <taxon>Alphaproteobacteria</taxon>
        <taxon>Emcibacterales</taxon>
        <taxon>Govanellaceae</taxon>
        <taxon>Govanella</taxon>
    </lineage>
</organism>
<dbReference type="PANTHER" id="PTHR36504">
    <property type="entry name" value="LIPOPOLYSACCHARIDE EXPORT SYSTEM PROTEIN LPTA"/>
    <property type="match status" value="1"/>
</dbReference>
<evidence type="ECO:0000313" key="5">
    <source>
        <dbReference type="Proteomes" id="UP001141619"/>
    </source>
</evidence>
<sequence>MTSRQMKSKLRSLAGVALAAGIGAGLFAGEGVVGSAVVLAQSAGISALKNHNVQTPIDISADRLEVRSKDNVAIFEGRVRADQGDMTLNADRVTVYYQGDATQAAQVAPAQPASGQSGTDGEAPAISRIDAAGNVKLTSPTETATGSWGVYDMEKRLITVGGAVQLTRGETMVKGDRMQVDLNSGVTRLDATDMGAGEGKGRVRGRFSPAPEKKG</sequence>
<keyword evidence="5" id="KW-1185">Reference proteome</keyword>
<dbReference type="EMBL" id="JANWOI010000001">
    <property type="protein sequence ID" value="MDA5192989.1"/>
    <property type="molecule type" value="Genomic_DNA"/>
</dbReference>
<dbReference type="Pfam" id="PF03968">
    <property type="entry name" value="LptD_N"/>
    <property type="match status" value="1"/>
</dbReference>
<evidence type="ECO:0000313" key="4">
    <source>
        <dbReference type="EMBL" id="MDA5192989.1"/>
    </source>
</evidence>
<feature type="domain" description="Organic solvent tolerance-like N-terminal" evidence="3">
    <location>
        <begin position="59"/>
        <end position="185"/>
    </location>
</feature>
<keyword evidence="1" id="KW-0732">Signal</keyword>
<dbReference type="InterPro" id="IPR052037">
    <property type="entry name" value="LPS_export_LptA"/>
</dbReference>
<reference evidence="4" key="1">
    <citation type="submission" date="2022-08" db="EMBL/GenBank/DDBJ databases">
        <authorList>
            <person name="Vandamme P."/>
            <person name="Hettiarachchi A."/>
            <person name="Peeters C."/>
            <person name="Cnockaert M."/>
            <person name="Carlier A."/>
        </authorList>
    </citation>
    <scope>NUCLEOTIDE SEQUENCE</scope>
    <source>
        <strain evidence="4">LMG 31809</strain>
    </source>
</reference>
<dbReference type="Proteomes" id="UP001141619">
    <property type="component" value="Unassembled WGS sequence"/>
</dbReference>
<dbReference type="AlphaFoldDB" id="A0A9X3TWG9"/>
<evidence type="ECO:0000259" key="3">
    <source>
        <dbReference type="Pfam" id="PF03968"/>
    </source>
</evidence>
<dbReference type="RefSeq" id="WP_274942689.1">
    <property type="nucleotide sequence ID" value="NZ_JANWOI010000001.1"/>
</dbReference>
<evidence type="ECO:0000256" key="2">
    <source>
        <dbReference type="SAM" id="MobiDB-lite"/>
    </source>
</evidence>
<dbReference type="GO" id="GO:0009279">
    <property type="term" value="C:cell outer membrane"/>
    <property type="evidence" value="ECO:0007669"/>
    <property type="project" value="TreeGrafter"/>
</dbReference>
<name>A0A9X3TWG9_9PROT</name>
<dbReference type="GO" id="GO:0030288">
    <property type="term" value="C:outer membrane-bounded periplasmic space"/>
    <property type="evidence" value="ECO:0007669"/>
    <property type="project" value="TreeGrafter"/>
</dbReference>
<evidence type="ECO:0000256" key="1">
    <source>
        <dbReference type="ARBA" id="ARBA00022729"/>
    </source>
</evidence>
<dbReference type="GO" id="GO:0015920">
    <property type="term" value="P:lipopolysaccharide transport"/>
    <property type="evidence" value="ECO:0007669"/>
    <property type="project" value="TreeGrafter"/>
</dbReference>